<evidence type="ECO:0000313" key="14">
    <source>
        <dbReference type="Proteomes" id="UP000029622"/>
    </source>
</evidence>
<dbReference type="EMBL" id="AZTB01000118">
    <property type="protein sequence ID" value="KGG79430.1"/>
    <property type="molecule type" value="Genomic_DNA"/>
</dbReference>
<dbReference type="RefSeq" id="WP_035165206.1">
    <property type="nucleotide sequence ID" value="NZ_AZTB01000118.1"/>
</dbReference>
<dbReference type="PROSITE" id="PS01236">
    <property type="entry name" value="PDXT_SNO_1"/>
    <property type="match status" value="1"/>
</dbReference>
<feature type="active site" description="Charge relay system" evidence="10 11">
    <location>
        <position position="174"/>
    </location>
</feature>
<dbReference type="FunFam" id="3.40.50.880:FF:000010">
    <property type="entry name" value="uncharacterized protein LOC100176842 isoform X2"/>
    <property type="match status" value="1"/>
</dbReference>
<dbReference type="AlphaFoldDB" id="A0A096BE44"/>
<evidence type="ECO:0000256" key="9">
    <source>
        <dbReference type="ARBA" id="ARBA00064749"/>
    </source>
</evidence>
<feature type="active site" description="Charge relay system" evidence="10 11">
    <location>
        <position position="172"/>
    </location>
</feature>
<feature type="binding site" evidence="10 12">
    <location>
        <begin position="48"/>
        <end position="50"/>
    </location>
    <ligand>
        <name>L-glutamine</name>
        <dbReference type="ChEBI" id="CHEBI:58359"/>
    </ligand>
</feature>
<dbReference type="STRING" id="1156417.Y919_12115"/>
<dbReference type="InterPro" id="IPR029062">
    <property type="entry name" value="Class_I_gatase-like"/>
</dbReference>
<evidence type="ECO:0000256" key="3">
    <source>
        <dbReference type="ARBA" id="ARBA00022898"/>
    </source>
</evidence>
<dbReference type="GO" id="GO:0016740">
    <property type="term" value="F:transferase activity"/>
    <property type="evidence" value="ECO:0007669"/>
    <property type="project" value="UniProtKB-KW"/>
</dbReference>
<comment type="pathway">
    <text evidence="10">Cofactor biosynthesis; pyridoxal 5'-phosphate biosynthesis.</text>
</comment>
<dbReference type="PANTHER" id="PTHR31559:SF0">
    <property type="entry name" value="PYRIDOXAL 5'-PHOSPHATE SYNTHASE SUBUNIT SNO1-RELATED"/>
    <property type="match status" value="1"/>
</dbReference>
<dbReference type="InterPro" id="IPR021196">
    <property type="entry name" value="PdxT/SNO_CS"/>
</dbReference>
<feature type="binding site" evidence="10 12">
    <location>
        <begin position="136"/>
        <end position="137"/>
    </location>
    <ligand>
        <name>L-glutamine</name>
        <dbReference type="ChEBI" id="CHEBI:58359"/>
    </ligand>
</feature>
<keyword evidence="2 10" id="KW-0378">Hydrolase</keyword>
<dbReference type="PANTHER" id="PTHR31559">
    <property type="entry name" value="PYRIDOXAL 5'-PHOSPHATE SYNTHASE SUBUNIT SNO"/>
    <property type="match status" value="1"/>
</dbReference>
<evidence type="ECO:0000256" key="7">
    <source>
        <dbReference type="ARBA" id="ARBA00049534"/>
    </source>
</evidence>
<keyword evidence="4 10" id="KW-0315">Glutamine amidotransferase</keyword>
<feature type="active site" description="Nucleophile" evidence="10 11">
    <location>
        <position position="80"/>
    </location>
</feature>
<dbReference type="EC" id="4.3.3.6" evidence="10"/>
<evidence type="ECO:0000256" key="1">
    <source>
        <dbReference type="ARBA" id="ARBA00008345"/>
    </source>
</evidence>
<gene>
    <name evidence="10" type="primary">pdxT</name>
    <name evidence="13" type="ORF">Y919_12115</name>
</gene>
<dbReference type="PIRSF" id="PIRSF005639">
    <property type="entry name" value="Glut_amidoT_SNO"/>
    <property type="match status" value="1"/>
</dbReference>
<dbReference type="CDD" id="cd01749">
    <property type="entry name" value="GATase1_PB"/>
    <property type="match status" value="1"/>
</dbReference>
<comment type="subunit">
    <text evidence="9 10">In the presence of PdxS, forms a dodecamer of heterodimers. Only shows activity in the heterodimer.</text>
</comment>
<comment type="catalytic activity">
    <reaction evidence="7 10">
        <text>L-glutamine + H2O = L-glutamate + NH4(+)</text>
        <dbReference type="Rhea" id="RHEA:15889"/>
        <dbReference type="ChEBI" id="CHEBI:15377"/>
        <dbReference type="ChEBI" id="CHEBI:28938"/>
        <dbReference type="ChEBI" id="CHEBI:29985"/>
        <dbReference type="ChEBI" id="CHEBI:58359"/>
        <dbReference type="EC" id="3.5.1.2"/>
    </reaction>
</comment>
<evidence type="ECO:0000256" key="10">
    <source>
        <dbReference type="HAMAP-Rule" id="MF_01615"/>
    </source>
</evidence>
<dbReference type="SUPFAM" id="SSF52317">
    <property type="entry name" value="Class I glutamine amidotransferase-like"/>
    <property type="match status" value="1"/>
</dbReference>
<accession>A0A096BE44</accession>
<dbReference type="UniPathway" id="UPA00245"/>
<dbReference type="GO" id="GO:0008614">
    <property type="term" value="P:pyridoxine metabolic process"/>
    <property type="evidence" value="ECO:0007669"/>
    <property type="project" value="TreeGrafter"/>
</dbReference>
<dbReference type="GO" id="GO:0005829">
    <property type="term" value="C:cytosol"/>
    <property type="evidence" value="ECO:0007669"/>
    <property type="project" value="TreeGrafter"/>
</dbReference>
<reference evidence="13 14" key="1">
    <citation type="submission" date="2013-12" db="EMBL/GenBank/DDBJ databases">
        <title>Draft genome sequence of Caloranaerobacter sp. H53214.</title>
        <authorList>
            <person name="Jiang L.J."/>
            <person name="Shao Z.Z."/>
            <person name="Long M.N."/>
        </authorList>
    </citation>
    <scope>NUCLEOTIDE SEQUENCE [LARGE SCALE GENOMIC DNA]</scope>
    <source>
        <strain evidence="13 14">H53214</strain>
    </source>
</reference>
<dbReference type="GO" id="GO:0042823">
    <property type="term" value="P:pyridoxal phosphate biosynthetic process"/>
    <property type="evidence" value="ECO:0007669"/>
    <property type="project" value="UniProtKB-UniRule"/>
</dbReference>
<dbReference type="Gene3D" id="3.40.50.880">
    <property type="match status" value="1"/>
</dbReference>
<keyword evidence="3 10" id="KW-0663">Pyridoxal phosphate</keyword>
<dbReference type="Proteomes" id="UP000029622">
    <property type="component" value="Unassembled WGS sequence"/>
</dbReference>
<evidence type="ECO:0000256" key="8">
    <source>
        <dbReference type="ARBA" id="ARBA00054599"/>
    </source>
</evidence>
<dbReference type="PROSITE" id="PS51273">
    <property type="entry name" value="GATASE_TYPE_1"/>
    <property type="match status" value="1"/>
</dbReference>
<dbReference type="GO" id="GO:0036381">
    <property type="term" value="F:pyridoxal 5'-phosphate synthase (glutamine hydrolysing) activity"/>
    <property type="evidence" value="ECO:0007669"/>
    <property type="project" value="UniProtKB-UniRule"/>
</dbReference>
<dbReference type="EC" id="3.5.1.2" evidence="10"/>
<feature type="binding site" evidence="10 12">
    <location>
        <position position="107"/>
    </location>
    <ligand>
        <name>L-glutamine</name>
        <dbReference type="ChEBI" id="CHEBI:58359"/>
    </ligand>
</feature>
<protein>
    <recommendedName>
        <fullName evidence="10">Pyridoxal 5'-phosphate synthase subunit PdxT</fullName>
        <ecNumber evidence="10">4.3.3.6</ecNumber>
    </recommendedName>
    <alternativeName>
        <fullName evidence="10">Pdx2</fullName>
    </alternativeName>
    <alternativeName>
        <fullName evidence="10">Pyridoxal 5'-phosphate synthase glutaminase subunit</fullName>
        <ecNumber evidence="10">3.5.1.2</ecNumber>
    </alternativeName>
</protein>
<dbReference type="Pfam" id="PF01174">
    <property type="entry name" value="SNO"/>
    <property type="match status" value="1"/>
</dbReference>
<dbReference type="PROSITE" id="PS51130">
    <property type="entry name" value="PDXT_SNO_2"/>
    <property type="match status" value="1"/>
</dbReference>
<dbReference type="NCBIfam" id="TIGR03800">
    <property type="entry name" value="PLP_synth_Pdx2"/>
    <property type="match status" value="1"/>
</dbReference>
<organism evidence="13 14">
    <name type="scientific">Caloranaerobacter azorensis H53214</name>
    <dbReference type="NCBI Taxonomy" id="1156417"/>
    <lineage>
        <taxon>Bacteria</taxon>
        <taxon>Bacillati</taxon>
        <taxon>Bacillota</taxon>
        <taxon>Tissierellia</taxon>
        <taxon>Tissierellales</taxon>
        <taxon>Thermohalobacteraceae</taxon>
        <taxon>Caloranaerobacter</taxon>
    </lineage>
</organism>
<dbReference type="HAMAP" id="MF_01615">
    <property type="entry name" value="PdxT"/>
    <property type="match status" value="1"/>
</dbReference>
<name>A0A096BE44_9FIRM</name>
<evidence type="ECO:0000256" key="11">
    <source>
        <dbReference type="PIRSR" id="PIRSR005639-1"/>
    </source>
</evidence>
<evidence type="ECO:0000256" key="12">
    <source>
        <dbReference type="PIRSR" id="PIRSR005639-2"/>
    </source>
</evidence>
<keyword evidence="13" id="KW-0808">Transferase</keyword>
<comment type="function">
    <text evidence="8 10">Catalyzes the hydrolysis of glutamine to glutamate and ammonia as part of the biosynthesis of pyridoxal 5'-phosphate. The resulting ammonia molecule is channeled to the active site of PdxS.</text>
</comment>
<dbReference type="GO" id="GO:1903600">
    <property type="term" value="C:glutaminase complex"/>
    <property type="evidence" value="ECO:0007669"/>
    <property type="project" value="TreeGrafter"/>
</dbReference>
<comment type="catalytic activity">
    <reaction evidence="6 10">
        <text>aldehydo-D-ribose 5-phosphate + D-glyceraldehyde 3-phosphate + L-glutamine = pyridoxal 5'-phosphate + L-glutamate + phosphate + 3 H2O + H(+)</text>
        <dbReference type="Rhea" id="RHEA:31507"/>
        <dbReference type="ChEBI" id="CHEBI:15377"/>
        <dbReference type="ChEBI" id="CHEBI:15378"/>
        <dbReference type="ChEBI" id="CHEBI:29985"/>
        <dbReference type="ChEBI" id="CHEBI:43474"/>
        <dbReference type="ChEBI" id="CHEBI:58273"/>
        <dbReference type="ChEBI" id="CHEBI:58359"/>
        <dbReference type="ChEBI" id="CHEBI:59776"/>
        <dbReference type="ChEBI" id="CHEBI:597326"/>
        <dbReference type="EC" id="4.3.3.6"/>
    </reaction>
</comment>
<keyword evidence="5 10" id="KW-0456">Lyase</keyword>
<evidence type="ECO:0000256" key="4">
    <source>
        <dbReference type="ARBA" id="ARBA00022962"/>
    </source>
</evidence>
<dbReference type="GO" id="GO:0004359">
    <property type="term" value="F:glutaminase activity"/>
    <property type="evidence" value="ECO:0007669"/>
    <property type="project" value="UniProtKB-UniRule"/>
</dbReference>
<proteinExistence type="inferred from homology"/>
<evidence type="ECO:0000313" key="13">
    <source>
        <dbReference type="EMBL" id="KGG79430.1"/>
    </source>
</evidence>
<comment type="similarity">
    <text evidence="1 10">Belongs to the glutaminase PdxT/SNO family.</text>
</comment>
<evidence type="ECO:0000256" key="2">
    <source>
        <dbReference type="ARBA" id="ARBA00022801"/>
    </source>
</evidence>
<comment type="caution">
    <text evidence="13">The sequence shown here is derived from an EMBL/GenBank/DDBJ whole genome shotgun (WGS) entry which is preliminary data.</text>
</comment>
<evidence type="ECO:0000256" key="6">
    <source>
        <dbReference type="ARBA" id="ARBA00047992"/>
    </source>
</evidence>
<dbReference type="GO" id="GO:0006543">
    <property type="term" value="P:L-glutamine catabolic process"/>
    <property type="evidence" value="ECO:0007669"/>
    <property type="project" value="UniProtKB-UniRule"/>
</dbReference>
<dbReference type="InterPro" id="IPR002161">
    <property type="entry name" value="PdxT/SNO"/>
</dbReference>
<dbReference type="PROSITE" id="PS51274">
    <property type="entry name" value="GATASE_COBBQ"/>
    <property type="match status" value="1"/>
</dbReference>
<evidence type="ECO:0000256" key="5">
    <source>
        <dbReference type="ARBA" id="ARBA00023239"/>
    </source>
</evidence>
<sequence length="193" mass="21779">MIKVGVLDFQGSVIEHIEMLEKIEGVEPIRVKYEEQIKEIDGLIIPGGESTTIGKIMKDFNIFLPLKEKILEGMPVWGTCAGMILLAKKIVGQDYAHLGVMDIEVKRNAYGSQIDSFMIEKTIPQVSSKPISLVFIRAPYIEKVGEGVEILSEHEGKIIAAREKNMLATSFHPELTEDESFHRYFVDMIKEKL</sequence>